<comment type="caution">
    <text evidence="1">The sequence shown here is derived from an EMBL/GenBank/DDBJ whole genome shotgun (WGS) entry which is preliminary data.</text>
</comment>
<dbReference type="SUPFAM" id="SSF52266">
    <property type="entry name" value="SGNH hydrolase"/>
    <property type="match status" value="1"/>
</dbReference>
<sequence>MTGTIDELKKFFYEKNETLSKEEVLAGFEQVTNSNKGPAIVTTNPATIGAIKVGDRWDVKPNTGPYTYFDNLSIPAKVGTQYVSQPYFIRNATAWEAKWLLVDAPVLTDYTQKTEFDPVKAQVDNLAALLDEAPLLLPSQDSSVTAERLVATYDGYINAAGYTASAQFKTFVYSLKDIYSLRIVASSTGSNTYIAAVYDSYTAFLPANRKELIKLSNSNTTPSTIDATYIVSNETYFLAICYKIDTGSAALSEWTSNILDKDILYKRNTNEVLNAEFTPLSIINNTYLGAAGGGFSLAGYHIYVYEVKAGDLYRIRGAAKGNSSRIYAFSTSSTPVSSAVVELGDATVNIAGGKFIDKLIKVPVGALYLHVTRDTLNTTDLSTVYKLSPMNTAIATNTFAIGKGNASYEAMTALNNKLAQQYPQQWINVNAGINNRYDFGNMKVSAPFTVPALYGSVDISVTNVSLITVGILICVGTKTNFDVYRVSAINGLVVTCALVQNNTGNIGVTLQVSASWVNSGLTSSDTLSVYTYVDILAYLSNEIPTSATFDNLHPTTAVYNIIGDIIASRINVMFGKPPRIIFNGDSFTAGTNAVYPTRISQTLGSTRVNLAIGGARIEHILDRFLTYMATYTPVAGDLFLFYMGTNNLIALDNEVADPQLMLYNNSYSSVFLDALERISAALPLGNWMVCSGHGYTYNYKEKSKL</sequence>
<keyword evidence="1" id="KW-0378">Hydrolase</keyword>
<keyword evidence="2" id="KW-1185">Reference proteome</keyword>
<dbReference type="Gene3D" id="3.40.50.1110">
    <property type="entry name" value="SGNH hydrolase"/>
    <property type="match status" value="1"/>
</dbReference>
<name>A0A437MTV3_9SPHI</name>
<dbReference type="GO" id="GO:0016788">
    <property type="term" value="F:hydrolase activity, acting on ester bonds"/>
    <property type="evidence" value="ECO:0007669"/>
    <property type="project" value="UniProtKB-ARBA"/>
</dbReference>
<evidence type="ECO:0000313" key="2">
    <source>
        <dbReference type="Proteomes" id="UP000282759"/>
    </source>
</evidence>
<dbReference type="EMBL" id="SACK01000003">
    <property type="protein sequence ID" value="RVU01077.1"/>
    <property type="molecule type" value="Genomic_DNA"/>
</dbReference>
<dbReference type="Proteomes" id="UP000282759">
    <property type="component" value="Unassembled WGS sequence"/>
</dbReference>
<dbReference type="OrthoDB" id="792243at2"/>
<dbReference type="AlphaFoldDB" id="A0A437MTV3"/>
<organism evidence="1 2">
    <name type="scientific">Mucilaginibacter limnophilus</name>
    <dbReference type="NCBI Taxonomy" id="1932778"/>
    <lineage>
        <taxon>Bacteria</taxon>
        <taxon>Pseudomonadati</taxon>
        <taxon>Bacteroidota</taxon>
        <taxon>Sphingobacteriia</taxon>
        <taxon>Sphingobacteriales</taxon>
        <taxon>Sphingobacteriaceae</taxon>
        <taxon>Mucilaginibacter</taxon>
    </lineage>
</organism>
<proteinExistence type="predicted"/>
<evidence type="ECO:0000313" key="1">
    <source>
        <dbReference type="EMBL" id="RVU01077.1"/>
    </source>
</evidence>
<accession>A0A437MTV3</accession>
<gene>
    <name evidence="1" type="ORF">EOD41_10710</name>
</gene>
<dbReference type="InterPro" id="IPR036514">
    <property type="entry name" value="SGNH_hydro_sf"/>
</dbReference>
<dbReference type="RefSeq" id="WP_127704788.1">
    <property type="nucleotide sequence ID" value="NZ_SACK01000003.1"/>
</dbReference>
<reference evidence="1 2" key="1">
    <citation type="submission" date="2019-01" db="EMBL/GenBank/DDBJ databases">
        <authorList>
            <person name="Chen W.-M."/>
        </authorList>
    </citation>
    <scope>NUCLEOTIDE SEQUENCE [LARGE SCALE GENOMIC DNA]</scope>
    <source>
        <strain evidence="1 2">YBJ-36</strain>
    </source>
</reference>
<protein>
    <submittedName>
        <fullName evidence="1">SGNH/GDSL hydrolase family protein</fullName>
    </submittedName>
</protein>